<evidence type="ECO:0000256" key="9">
    <source>
        <dbReference type="ARBA" id="ARBA00023163"/>
    </source>
</evidence>
<sequence length="422" mass="49078">MASVVNSKSDSFPEMLTCPKSEVVLYRLSKEDMEFLLNEVDFDAWIKSHNNAEFDDDDDMDYSVISQSLNKENHLTINNQCLCDDCGRWFDNCRKLQVHLQTAHIGLREVDIREPHDVDRRKWQSKVLKWLKCPHCGDKFETKHLLRKHVKSFCSKSNPFSCVNCGIRFTTHEDMKHHKPSHVPKTQRKFSCGICNKKYGSNLGLTKHNMLLHSKRILCELCRNTFSSPGDLSKHTVVHTKKKLHKCSICGSTFTEKSTLTRHIRLHNSQFPFSCKECGKRFYETSSLHKHMRVHTGEKPYKCHICGKSFSDSSNLTKHKRVHTGERPYHCHICNMNFKQAATLRGHLASHFGEKRYQCNLCEAAYAQSYTLKRHLLGHERGTLTPHKRYGTIFNEMLKIDKNTEIVQLEEKNEVDPVFIRA</sequence>
<evidence type="ECO:0000256" key="4">
    <source>
        <dbReference type="ARBA" id="ARBA00022737"/>
    </source>
</evidence>
<keyword evidence="14" id="KW-1185">Reference proteome</keyword>
<feature type="domain" description="C2H2-type" evidence="12">
    <location>
        <begin position="131"/>
        <end position="159"/>
    </location>
</feature>
<comment type="caution">
    <text evidence="13">The sequence shown here is derived from an EMBL/GenBank/DDBJ whole genome shotgun (WGS) entry which is preliminary data.</text>
</comment>
<feature type="domain" description="C2H2-type" evidence="12">
    <location>
        <begin position="81"/>
        <end position="109"/>
    </location>
</feature>
<keyword evidence="5 11" id="KW-0863">Zinc-finger</keyword>
<dbReference type="Gene3D" id="3.30.160.60">
    <property type="entry name" value="Classic Zinc Finger"/>
    <property type="match status" value="7"/>
</dbReference>
<dbReference type="AlphaFoldDB" id="A0A3S1AXH5"/>
<comment type="subcellular location">
    <subcellularLocation>
        <location evidence="1">Nucleus</location>
    </subcellularLocation>
</comment>
<dbReference type="FunFam" id="3.30.160.60:FF:001498">
    <property type="entry name" value="Zinc finger protein 404"/>
    <property type="match status" value="1"/>
</dbReference>
<dbReference type="PANTHER" id="PTHR24393:SF15">
    <property type="entry name" value="IP01243P-RELATED"/>
    <property type="match status" value="1"/>
</dbReference>
<feature type="domain" description="C2H2-type" evidence="12">
    <location>
        <begin position="160"/>
        <end position="187"/>
    </location>
</feature>
<dbReference type="Pfam" id="PF00096">
    <property type="entry name" value="zf-C2H2"/>
    <property type="match status" value="5"/>
</dbReference>
<dbReference type="GO" id="GO:0000978">
    <property type="term" value="F:RNA polymerase II cis-regulatory region sequence-specific DNA binding"/>
    <property type="evidence" value="ECO:0007669"/>
    <property type="project" value="TreeGrafter"/>
</dbReference>
<dbReference type="SMART" id="SM00355">
    <property type="entry name" value="ZnF_C2H2"/>
    <property type="match status" value="10"/>
</dbReference>
<dbReference type="FunFam" id="3.30.160.60:FF:000557">
    <property type="entry name" value="zinc finger and SCAN domain-containing protein 29"/>
    <property type="match status" value="1"/>
</dbReference>
<keyword evidence="4" id="KW-0677">Repeat</keyword>
<dbReference type="FunFam" id="3.30.160.60:FF:000325">
    <property type="entry name" value="ZFP90 zinc finger protein"/>
    <property type="match status" value="1"/>
</dbReference>
<organism evidence="13 14">
    <name type="scientific">Elysia chlorotica</name>
    <name type="common">Eastern emerald elysia</name>
    <name type="synonym">Sea slug</name>
    <dbReference type="NCBI Taxonomy" id="188477"/>
    <lineage>
        <taxon>Eukaryota</taxon>
        <taxon>Metazoa</taxon>
        <taxon>Spiralia</taxon>
        <taxon>Lophotrochozoa</taxon>
        <taxon>Mollusca</taxon>
        <taxon>Gastropoda</taxon>
        <taxon>Heterobranchia</taxon>
        <taxon>Euthyneura</taxon>
        <taxon>Panpulmonata</taxon>
        <taxon>Sacoglossa</taxon>
        <taxon>Placobranchoidea</taxon>
        <taxon>Plakobranchidae</taxon>
        <taxon>Elysia</taxon>
    </lineage>
</organism>
<keyword evidence="3" id="KW-0479">Metal-binding</keyword>
<evidence type="ECO:0000256" key="2">
    <source>
        <dbReference type="ARBA" id="ARBA00006991"/>
    </source>
</evidence>
<keyword evidence="6" id="KW-0862">Zinc</keyword>
<comment type="similarity">
    <text evidence="2">Belongs to the krueppel C2H2-type zinc-finger protein family.</text>
</comment>
<dbReference type="InterPro" id="IPR013087">
    <property type="entry name" value="Znf_C2H2_type"/>
</dbReference>
<dbReference type="PROSITE" id="PS00028">
    <property type="entry name" value="ZINC_FINGER_C2H2_1"/>
    <property type="match status" value="8"/>
</dbReference>
<evidence type="ECO:0000313" key="13">
    <source>
        <dbReference type="EMBL" id="RUS74782.1"/>
    </source>
</evidence>
<dbReference type="FunFam" id="3.30.160.60:FF:000446">
    <property type="entry name" value="Zinc finger protein"/>
    <property type="match status" value="1"/>
</dbReference>
<dbReference type="GO" id="GO:0005634">
    <property type="term" value="C:nucleus"/>
    <property type="evidence" value="ECO:0007669"/>
    <property type="project" value="UniProtKB-SubCell"/>
</dbReference>
<feature type="domain" description="C2H2-type" evidence="12">
    <location>
        <begin position="357"/>
        <end position="379"/>
    </location>
</feature>
<feature type="domain" description="C2H2-type" evidence="12">
    <location>
        <begin position="217"/>
        <end position="244"/>
    </location>
</feature>
<gene>
    <name evidence="13" type="ORF">EGW08_017449</name>
</gene>
<evidence type="ECO:0000256" key="7">
    <source>
        <dbReference type="ARBA" id="ARBA00023015"/>
    </source>
</evidence>
<reference evidence="13 14" key="1">
    <citation type="submission" date="2019-01" db="EMBL/GenBank/DDBJ databases">
        <title>A draft genome assembly of the solar-powered sea slug Elysia chlorotica.</title>
        <authorList>
            <person name="Cai H."/>
            <person name="Li Q."/>
            <person name="Fang X."/>
            <person name="Li J."/>
            <person name="Curtis N.E."/>
            <person name="Altenburger A."/>
            <person name="Shibata T."/>
            <person name="Feng M."/>
            <person name="Maeda T."/>
            <person name="Schwartz J.A."/>
            <person name="Shigenobu S."/>
            <person name="Lundholm N."/>
            <person name="Nishiyama T."/>
            <person name="Yang H."/>
            <person name="Hasebe M."/>
            <person name="Li S."/>
            <person name="Pierce S.K."/>
            <person name="Wang J."/>
        </authorList>
    </citation>
    <scope>NUCLEOTIDE SEQUENCE [LARGE SCALE GENOMIC DNA]</scope>
    <source>
        <strain evidence="13">EC2010</strain>
        <tissue evidence="13">Whole organism of an adult</tissue>
    </source>
</reference>
<evidence type="ECO:0000256" key="6">
    <source>
        <dbReference type="ARBA" id="ARBA00022833"/>
    </source>
</evidence>
<feature type="domain" description="C2H2-type" evidence="12">
    <location>
        <begin position="273"/>
        <end position="300"/>
    </location>
</feature>
<protein>
    <recommendedName>
        <fullName evidence="12">C2H2-type domain-containing protein</fullName>
    </recommendedName>
</protein>
<dbReference type="Proteomes" id="UP000271974">
    <property type="component" value="Unassembled WGS sequence"/>
</dbReference>
<proteinExistence type="inferred from homology"/>
<keyword evidence="8" id="KW-0238">DNA-binding</keyword>
<evidence type="ECO:0000256" key="3">
    <source>
        <dbReference type="ARBA" id="ARBA00022723"/>
    </source>
</evidence>
<dbReference type="OrthoDB" id="6038805at2759"/>
<keyword evidence="10" id="KW-0539">Nucleus</keyword>
<feature type="domain" description="C2H2-type" evidence="12">
    <location>
        <begin position="329"/>
        <end position="356"/>
    </location>
</feature>
<evidence type="ECO:0000256" key="11">
    <source>
        <dbReference type="PROSITE-ProRule" id="PRU00042"/>
    </source>
</evidence>
<evidence type="ECO:0000256" key="10">
    <source>
        <dbReference type="ARBA" id="ARBA00023242"/>
    </source>
</evidence>
<evidence type="ECO:0000256" key="5">
    <source>
        <dbReference type="ARBA" id="ARBA00022771"/>
    </source>
</evidence>
<dbReference type="InterPro" id="IPR036236">
    <property type="entry name" value="Znf_C2H2_sf"/>
</dbReference>
<dbReference type="STRING" id="188477.A0A3S1AXH5"/>
<feature type="domain" description="C2H2-type" evidence="12">
    <location>
        <begin position="190"/>
        <end position="214"/>
    </location>
</feature>
<keyword evidence="9" id="KW-0804">Transcription</keyword>
<evidence type="ECO:0000256" key="1">
    <source>
        <dbReference type="ARBA" id="ARBA00004123"/>
    </source>
</evidence>
<keyword evidence="7" id="KW-0805">Transcription regulation</keyword>
<dbReference type="PROSITE" id="PS50157">
    <property type="entry name" value="ZINC_FINGER_C2H2_2"/>
    <property type="match status" value="10"/>
</dbReference>
<evidence type="ECO:0000313" key="14">
    <source>
        <dbReference type="Proteomes" id="UP000271974"/>
    </source>
</evidence>
<feature type="domain" description="C2H2-type" evidence="12">
    <location>
        <begin position="245"/>
        <end position="272"/>
    </location>
</feature>
<evidence type="ECO:0000256" key="8">
    <source>
        <dbReference type="ARBA" id="ARBA00023125"/>
    </source>
</evidence>
<feature type="domain" description="C2H2-type" evidence="12">
    <location>
        <begin position="301"/>
        <end position="328"/>
    </location>
</feature>
<dbReference type="GO" id="GO:0008270">
    <property type="term" value="F:zinc ion binding"/>
    <property type="evidence" value="ECO:0007669"/>
    <property type="project" value="UniProtKB-KW"/>
</dbReference>
<evidence type="ECO:0000259" key="12">
    <source>
        <dbReference type="PROSITE" id="PS50157"/>
    </source>
</evidence>
<dbReference type="GO" id="GO:0001228">
    <property type="term" value="F:DNA-binding transcription activator activity, RNA polymerase II-specific"/>
    <property type="evidence" value="ECO:0007669"/>
    <property type="project" value="TreeGrafter"/>
</dbReference>
<accession>A0A3S1AXH5</accession>
<name>A0A3S1AXH5_ELYCH</name>
<dbReference type="PANTHER" id="PTHR24393">
    <property type="entry name" value="ZINC FINGER PROTEIN"/>
    <property type="match status" value="1"/>
</dbReference>
<dbReference type="SUPFAM" id="SSF57667">
    <property type="entry name" value="beta-beta-alpha zinc fingers"/>
    <property type="match status" value="5"/>
</dbReference>
<dbReference type="EMBL" id="RQTK01000800">
    <property type="protein sequence ID" value="RUS74782.1"/>
    <property type="molecule type" value="Genomic_DNA"/>
</dbReference>